<gene>
    <name evidence="2" type="ORF">SMD44_01111</name>
</gene>
<dbReference type="EMBL" id="CP021748">
    <property type="protein sequence ID" value="ARX81713.1"/>
    <property type="molecule type" value="Genomic_DNA"/>
</dbReference>
<dbReference type="Pfam" id="PF19379">
    <property type="entry name" value="DUF5954"/>
    <property type="match status" value="1"/>
</dbReference>
<feature type="region of interest" description="Disordered" evidence="1">
    <location>
        <begin position="305"/>
        <end position="338"/>
    </location>
</feature>
<feature type="compositionally biased region" description="Basic and acidic residues" evidence="1">
    <location>
        <begin position="312"/>
        <end position="338"/>
    </location>
</feature>
<dbReference type="Proteomes" id="UP000195880">
    <property type="component" value="Chromosome"/>
</dbReference>
<protein>
    <submittedName>
        <fullName evidence="2">LigA protein</fullName>
    </submittedName>
</protein>
<keyword evidence="3" id="KW-1185">Reference proteome</keyword>
<evidence type="ECO:0000313" key="3">
    <source>
        <dbReference type="Proteomes" id="UP000195880"/>
    </source>
</evidence>
<organism evidence="2 3">
    <name type="scientific">Streptomyces alboflavus</name>
    <dbReference type="NCBI Taxonomy" id="67267"/>
    <lineage>
        <taxon>Bacteria</taxon>
        <taxon>Bacillati</taxon>
        <taxon>Actinomycetota</taxon>
        <taxon>Actinomycetes</taxon>
        <taxon>Kitasatosporales</taxon>
        <taxon>Streptomycetaceae</taxon>
        <taxon>Streptomyces</taxon>
    </lineage>
</organism>
<dbReference type="KEGG" id="salf:SMD44_01111"/>
<sequence>MPDDWKRQIDALHSDLVRRDDPAAWVSEADAVDASYLYPQLAVRGPVFGLAARETGAGQPWRLLGDVTEGTPQQARDGLNSLLWFKAKDDTEDREQRRALLAAVTRLEREPVNELTVLGTRYRIVRGDEFARAGEDGLEPPRPTDPEPADASWEDRPSPPSQDVGFTLGPNSTEGLMAGALRIALRGFTYSGGHLPAALREDSERAARDYPEVVLLPVSFGVAERRGERWRPRGALMPTPHDARRLLVHGMTELWPLLYDFDAAERAEFRSAAEEFKSAGRANQIVVRDRCFRICRVERMVRVGSDGPESARPSDMETTEPMKLHPTMDEDGVIHYDD</sequence>
<feature type="region of interest" description="Disordered" evidence="1">
    <location>
        <begin position="132"/>
        <end position="171"/>
    </location>
</feature>
<dbReference type="InterPro" id="IPR045998">
    <property type="entry name" value="DUF5954"/>
</dbReference>
<dbReference type="AlphaFoldDB" id="A0A1Z1W5I6"/>
<evidence type="ECO:0000256" key="1">
    <source>
        <dbReference type="SAM" id="MobiDB-lite"/>
    </source>
</evidence>
<reference evidence="2 3" key="1">
    <citation type="submission" date="2017-05" db="EMBL/GenBank/DDBJ databases">
        <title>Streptomyces alboflavus Genome sequencing and assembly.</title>
        <authorList>
            <person name="Wang Y."/>
            <person name="Du B."/>
            <person name="Ding Y."/>
            <person name="Liu H."/>
            <person name="Hou Q."/>
            <person name="Liu K."/>
            <person name="Wang C."/>
            <person name="Yao L."/>
        </authorList>
    </citation>
    <scope>NUCLEOTIDE SEQUENCE [LARGE SCALE GENOMIC DNA]</scope>
    <source>
        <strain evidence="2 3">MDJK44</strain>
    </source>
</reference>
<dbReference type="eggNOG" id="ENOG5033U9R">
    <property type="taxonomic scope" value="Bacteria"/>
</dbReference>
<accession>A0A1Z1W5I6</accession>
<evidence type="ECO:0000313" key="2">
    <source>
        <dbReference type="EMBL" id="ARX81713.1"/>
    </source>
</evidence>
<dbReference type="STRING" id="67267.GCA_000716675_01142"/>
<dbReference type="RefSeq" id="WP_087883067.1">
    <property type="nucleotide sequence ID" value="NZ_CP021748.1"/>
</dbReference>
<name>A0A1Z1W5I6_9ACTN</name>
<dbReference type="OrthoDB" id="3450280at2"/>
<proteinExistence type="predicted"/>